<keyword evidence="6" id="KW-0342">GTP-binding</keyword>
<dbReference type="PANTHER" id="PTHR45923:SF14">
    <property type="entry name" value="PROTEIN ROOT HAIR DEFECTIVE 3 HOMOLOG"/>
    <property type="match status" value="1"/>
</dbReference>
<evidence type="ECO:0000256" key="5">
    <source>
        <dbReference type="ARBA" id="ARBA00022989"/>
    </source>
</evidence>
<dbReference type="GO" id="GO:0005525">
    <property type="term" value="F:GTP binding"/>
    <property type="evidence" value="ECO:0007669"/>
    <property type="project" value="UniProtKB-KW"/>
</dbReference>
<evidence type="ECO:0000313" key="12">
    <source>
        <dbReference type="Proteomes" id="UP001229421"/>
    </source>
</evidence>
<keyword evidence="1" id="KW-0812">Transmembrane</keyword>
<feature type="compositionally biased region" description="Basic and acidic residues" evidence="9">
    <location>
        <begin position="567"/>
        <end position="589"/>
    </location>
</feature>
<evidence type="ECO:0000256" key="8">
    <source>
        <dbReference type="PROSITE-ProRule" id="PRU01052"/>
    </source>
</evidence>
<evidence type="ECO:0000256" key="4">
    <source>
        <dbReference type="ARBA" id="ARBA00022824"/>
    </source>
</evidence>
<proteinExistence type="inferred from homology"/>
<reference evidence="11" key="1">
    <citation type="journal article" date="2023" name="bioRxiv">
        <title>Improved chromosome-level genome assembly for marigold (Tagetes erecta).</title>
        <authorList>
            <person name="Jiang F."/>
            <person name="Yuan L."/>
            <person name="Wang S."/>
            <person name="Wang H."/>
            <person name="Xu D."/>
            <person name="Wang A."/>
            <person name="Fan W."/>
        </authorList>
    </citation>
    <scope>NUCLEOTIDE SEQUENCE</scope>
    <source>
        <strain evidence="11">WSJ</strain>
        <tissue evidence="11">Leaf</tissue>
    </source>
</reference>
<evidence type="ECO:0000256" key="9">
    <source>
        <dbReference type="SAM" id="MobiDB-lite"/>
    </source>
</evidence>
<evidence type="ECO:0000259" key="10">
    <source>
        <dbReference type="PROSITE" id="PS51715"/>
    </source>
</evidence>
<organism evidence="11 12">
    <name type="scientific">Tagetes erecta</name>
    <name type="common">African marigold</name>
    <dbReference type="NCBI Taxonomy" id="13708"/>
    <lineage>
        <taxon>Eukaryota</taxon>
        <taxon>Viridiplantae</taxon>
        <taxon>Streptophyta</taxon>
        <taxon>Embryophyta</taxon>
        <taxon>Tracheophyta</taxon>
        <taxon>Spermatophyta</taxon>
        <taxon>Magnoliopsida</taxon>
        <taxon>eudicotyledons</taxon>
        <taxon>Gunneridae</taxon>
        <taxon>Pentapetalae</taxon>
        <taxon>asterids</taxon>
        <taxon>campanulids</taxon>
        <taxon>Asterales</taxon>
        <taxon>Asteraceae</taxon>
        <taxon>Asteroideae</taxon>
        <taxon>Heliantheae alliance</taxon>
        <taxon>Tageteae</taxon>
        <taxon>Tagetes</taxon>
    </lineage>
</organism>
<dbReference type="InterPro" id="IPR008803">
    <property type="entry name" value="RHD3/Sey1"/>
</dbReference>
<evidence type="ECO:0000256" key="7">
    <source>
        <dbReference type="ARBA" id="ARBA00023136"/>
    </source>
</evidence>
<keyword evidence="7" id="KW-0472">Membrane</keyword>
<evidence type="ECO:0000313" key="11">
    <source>
        <dbReference type="EMBL" id="KAK1421914.1"/>
    </source>
</evidence>
<evidence type="ECO:0000256" key="6">
    <source>
        <dbReference type="ARBA" id="ARBA00023134"/>
    </source>
</evidence>
<evidence type="ECO:0000256" key="3">
    <source>
        <dbReference type="ARBA" id="ARBA00022801"/>
    </source>
</evidence>
<protein>
    <recommendedName>
        <fullName evidence="10">GB1/RHD3-type G domain-containing protein</fullName>
    </recommendedName>
</protein>
<keyword evidence="2" id="KW-0547">Nucleotide-binding</keyword>
<comment type="similarity">
    <text evidence="8">Belongs to the TRAFAC class dynamin-like GTPase superfamily. GB1/RHD3 GTPase family.</text>
</comment>
<accession>A0AAD8KFV5</accession>
<keyword evidence="4" id="KW-0256">Endoplasmic reticulum</keyword>
<evidence type="ECO:0000256" key="1">
    <source>
        <dbReference type="ARBA" id="ARBA00022692"/>
    </source>
</evidence>
<dbReference type="Pfam" id="PF20428">
    <property type="entry name" value="Sey1_3HB"/>
    <property type="match status" value="1"/>
</dbReference>
<dbReference type="PANTHER" id="PTHR45923">
    <property type="entry name" value="PROTEIN SEY1"/>
    <property type="match status" value="1"/>
</dbReference>
<dbReference type="AlphaFoldDB" id="A0AAD8KFV5"/>
<dbReference type="Pfam" id="PF05879">
    <property type="entry name" value="RHD3_GTPase"/>
    <property type="match status" value="1"/>
</dbReference>
<feature type="region of interest" description="Disordered" evidence="9">
    <location>
        <begin position="567"/>
        <end position="593"/>
    </location>
</feature>
<dbReference type="GO" id="GO:0005783">
    <property type="term" value="C:endoplasmic reticulum"/>
    <property type="evidence" value="ECO:0007669"/>
    <property type="project" value="TreeGrafter"/>
</dbReference>
<dbReference type="InterPro" id="IPR030386">
    <property type="entry name" value="G_GB1_RHD3_dom"/>
</dbReference>
<dbReference type="GO" id="GO:0003924">
    <property type="term" value="F:GTPase activity"/>
    <property type="evidence" value="ECO:0007669"/>
    <property type="project" value="TreeGrafter"/>
</dbReference>
<feature type="domain" description="GB1/RHD3-type G" evidence="10">
    <location>
        <begin position="1"/>
        <end position="61"/>
    </location>
</feature>
<dbReference type="EMBL" id="JAUHHV010000006">
    <property type="protein sequence ID" value="KAK1421914.1"/>
    <property type="molecule type" value="Genomic_DNA"/>
</dbReference>
<keyword evidence="12" id="KW-1185">Reference proteome</keyword>
<dbReference type="InterPro" id="IPR046758">
    <property type="entry name" value="Sey1/RHD3-like_3HB"/>
</dbReference>
<sequence>MWDSIPKPEAHKLSDLREFFNVEVVALSSYELQEEKFKEQVASLRQKFVQSIAIGGLASDRRGVVPASGFSLSAKKIWELIKENKDLQLPAHTIMVATIRCEEIAKDEYSSFALNQDWLELEEHVKSNLVPGFGKKLTSLLDNCLSNYDEEVIHYDASVVSEKRKQLYEKLMQLVLPTYKIMFEHIQFEALDNLKTTLESALSERRARFTAKARECIKQSMKRFDELCEDATSEQVNWDYTEIREKVSRDLDSHITQVRVAKLSELNTHYELKFAEALCGPVENLLDECNDDTWPAIRKHLQGETETIVFELSHDLSSFEMHEKEKEDMFSKLKHYARGLVEGMVKDEARKVLDLMKSRFQYTFNHNNDSMPRVSWDANDNIPDITKTARTSSLKLLSVLAAIRLDEDQSDKIWDTLVLWLLEPTTNASDSEDPLVSSTWEKVPAANTLITPVECKSFWYQFKNETEYLIFQATASQEAHKRETELRQALENYKEEARKHETILSQKLNNLNEEAHKRETELSQKLNDLKEKASKRELDLSQTVKDLKEEALKHETKLSETLNNLEEEARKRETDLSQKLNDLKMKADNSETNSSQMINDMKEDARRREAELLQMLNKLKEEAHMRENSFLYQLEKIGDIVLKVVKSFL</sequence>
<gene>
    <name evidence="11" type="ORF">QVD17_24643</name>
</gene>
<dbReference type="GO" id="GO:0016320">
    <property type="term" value="P:endoplasmic reticulum membrane fusion"/>
    <property type="evidence" value="ECO:0007669"/>
    <property type="project" value="TreeGrafter"/>
</dbReference>
<keyword evidence="3" id="KW-0378">Hydrolase</keyword>
<dbReference type="Proteomes" id="UP001229421">
    <property type="component" value="Unassembled WGS sequence"/>
</dbReference>
<evidence type="ECO:0000256" key="2">
    <source>
        <dbReference type="ARBA" id="ARBA00022741"/>
    </source>
</evidence>
<dbReference type="PROSITE" id="PS51715">
    <property type="entry name" value="G_GB1_RHD3"/>
    <property type="match status" value="1"/>
</dbReference>
<keyword evidence="5" id="KW-1133">Transmembrane helix</keyword>
<name>A0AAD8KFV5_TARER</name>
<comment type="caution">
    <text evidence="11">The sequence shown here is derived from an EMBL/GenBank/DDBJ whole genome shotgun (WGS) entry which is preliminary data.</text>
</comment>